<comment type="caution">
    <text evidence="2">The sequence shown here is derived from an EMBL/GenBank/DDBJ whole genome shotgun (WGS) entry which is preliminary data.</text>
</comment>
<dbReference type="InterPro" id="IPR007055">
    <property type="entry name" value="BON_dom"/>
</dbReference>
<dbReference type="AlphaFoldDB" id="A0A4R3LVG4"/>
<name>A0A4R3LVG4_9HYPH</name>
<dbReference type="EMBL" id="SMAI01000006">
    <property type="protein sequence ID" value="TCT04620.1"/>
    <property type="molecule type" value="Genomic_DNA"/>
</dbReference>
<proteinExistence type="predicted"/>
<keyword evidence="3" id="KW-1185">Reference proteome</keyword>
<protein>
    <submittedName>
        <fullName evidence="2">BON domain-containing protein</fullName>
    </submittedName>
</protein>
<dbReference type="Pfam" id="PF04972">
    <property type="entry name" value="BON"/>
    <property type="match status" value="1"/>
</dbReference>
<dbReference type="Gene3D" id="3.40.1520.20">
    <property type="match status" value="4"/>
</dbReference>
<evidence type="ECO:0000313" key="2">
    <source>
        <dbReference type="EMBL" id="TCT04620.1"/>
    </source>
</evidence>
<feature type="domain" description="BON" evidence="1">
    <location>
        <begin position="119"/>
        <end position="150"/>
    </location>
</feature>
<dbReference type="Proteomes" id="UP000294664">
    <property type="component" value="Unassembled WGS sequence"/>
</dbReference>
<accession>A0A4R3LVG4</accession>
<evidence type="ECO:0000313" key="3">
    <source>
        <dbReference type="Proteomes" id="UP000294664"/>
    </source>
</evidence>
<reference evidence="2 3" key="1">
    <citation type="submission" date="2019-03" db="EMBL/GenBank/DDBJ databases">
        <title>Genomic Encyclopedia of Type Strains, Phase IV (KMG-IV): sequencing the most valuable type-strain genomes for metagenomic binning, comparative biology and taxonomic classification.</title>
        <authorList>
            <person name="Goeker M."/>
        </authorList>
    </citation>
    <scope>NUCLEOTIDE SEQUENCE [LARGE SCALE GENOMIC DNA]</scope>
    <source>
        <strain evidence="2 3">DSM 9035</strain>
    </source>
</reference>
<organism evidence="2 3">
    <name type="scientific">Aquabacter spiritensis</name>
    <dbReference type="NCBI Taxonomy" id="933073"/>
    <lineage>
        <taxon>Bacteria</taxon>
        <taxon>Pseudomonadati</taxon>
        <taxon>Pseudomonadota</taxon>
        <taxon>Alphaproteobacteria</taxon>
        <taxon>Hyphomicrobiales</taxon>
        <taxon>Xanthobacteraceae</taxon>
        <taxon>Aquabacter</taxon>
    </lineage>
</organism>
<evidence type="ECO:0000259" key="1">
    <source>
        <dbReference type="Pfam" id="PF04972"/>
    </source>
</evidence>
<gene>
    <name evidence="2" type="ORF">EDC64_10651</name>
</gene>
<sequence>MRADPGEKAPRPARWRRSVLAIGALCLIVIAALAVAQRGAIEADLGRRAQALLLWSGEGWASASFVGRDAVVTGEALAEEARAKVRAGLGSIDGVRRVIDATTLLPERRPFTFSAARDGGVLQLSGYVPSEAARTRIGEAARAVPGITAVKGLDRLVRARGAPAGDFASVVAFGLDQLARLPTGRIILSDDALSIEGRSPDLATYDRLSRTLHGPLPQGFRLARFAVRPPVVSPFLWSALREGQQVRALGHVPSAEARAAVLSALAAAVPGAEVIDEMRLGDGAPSGALWVKAVTYAVMQLALLPKGRVTLSDTAIAIEGQAPSFDIYDALQSARRAPPEGFSVMRFAVEPPVATPFTWRVHRTAERLVLSGYVVSEEAKRGIADAVRGLFPGVPVSDETRIAGGGPPAEQFAAMSRFALALLARMGRGEADLSGGRLSLAGEALDAEAFAAATKMARQPPPGVELDRFTVRPPLISPFVFVMRRDAKGITLSGFLPDAAAQAAVGALLADLYPGETVQDVTGLGSGAPEGFAAAVKAGLLQSVRLEPAELRLTDRDLLLAGDVPHAAAAGQVLRDVTAALPEGFRAATEIAPAEPGAPLTAAECVPLAASLASPRQPTFEAGLSRPDSRGAAFLDRLARIALRCPEAVVEVAPEPVSGAPAAGATANARAMAVIAHLAEAGIEPSRIRVVPLASGAPGEEGVAVHLRPAAAGAN</sequence>